<reference evidence="4 5" key="1">
    <citation type="submission" date="2016-07" db="EMBL/GenBank/DDBJ databases">
        <title>Pervasive Adenine N6-methylation of Active Genes in Fungi.</title>
        <authorList>
            <consortium name="DOE Joint Genome Institute"/>
            <person name="Mondo S.J."/>
            <person name="Dannebaum R.O."/>
            <person name="Kuo R.C."/>
            <person name="Labutti K."/>
            <person name="Haridas S."/>
            <person name="Kuo A."/>
            <person name="Salamov A."/>
            <person name="Ahrendt S.R."/>
            <person name="Lipzen A."/>
            <person name="Sullivan W."/>
            <person name="Andreopoulos W.B."/>
            <person name="Clum A."/>
            <person name="Lindquist E."/>
            <person name="Daum C."/>
            <person name="Ramamoorthy G.K."/>
            <person name="Gryganskyi A."/>
            <person name="Culley D."/>
            <person name="Magnuson J.K."/>
            <person name="James T.Y."/>
            <person name="O'Malley M.A."/>
            <person name="Stajich J.E."/>
            <person name="Spatafora J.W."/>
            <person name="Visel A."/>
            <person name="Grigoriev I.V."/>
        </authorList>
    </citation>
    <scope>NUCLEOTIDE SEQUENCE [LARGE SCALE GENOMIC DNA]</scope>
    <source>
        <strain evidence="4 5">CBS 115471</strain>
    </source>
</reference>
<dbReference type="Proteomes" id="UP000193144">
    <property type="component" value="Unassembled WGS sequence"/>
</dbReference>
<dbReference type="PANTHER" id="PTHR37049:SF4">
    <property type="entry name" value="RHODANESE DOMAIN-CONTAINING PROTEIN"/>
    <property type="match status" value="1"/>
</dbReference>
<dbReference type="InterPro" id="IPR056186">
    <property type="entry name" value="PDZ_CPAF-rel"/>
</dbReference>
<comment type="caution">
    <text evidence="4">The sequence shown here is derived from an EMBL/GenBank/DDBJ whole genome shotgun (WGS) entry which is preliminary data.</text>
</comment>
<dbReference type="Gene3D" id="3.90.226.10">
    <property type="entry name" value="2-enoyl-CoA Hydratase, Chain A, domain 1"/>
    <property type="match status" value="1"/>
</dbReference>
<evidence type="ECO:0000256" key="1">
    <source>
        <dbReference type="SAM" id="MobiDB-lite"/>
    </source>
</evidence>
<evidence type="ECO:0000313" key="4">
    <source>
        <dbReference type="EMBL" id="ORY10260.1"/>
    </source>
</evidence>
<organism evidence="4 5">
    <name type="scientific">Clohesyomyces aquaticus</name>
    <dbReference type="NCBI Taxonomy" id="1231657"/>
    <lineage>
        <taxon>Eukaryota</taxon>
        <taxon>Fungi</taxon>
        <taxon>Dikarya</taxon>
        <taxon>Ascomycota</taxon>
        <taxon>Pezizomycotina</taxon>
        <taxon>Dothideomycetes</taxon>
        <taxon>Pleosporomycetidae</taxon>
        <taxon>Pleosporales</taxon>
        <taxon>Lindgomycetaceae</taxon>
        <taxon>Clohesyomyces</taxon>
    </lineage>
</organism>
<dbReference type="InterPro" id="IPR005151">
    <property type="entry name" value="Tail-specific_protease"/>
</dbReference>
<dbReference type="STRING" id="1231657.A0A1Y1ZJ21"/>
<dbReference type="InterPro" id="IPR029045">
    <property type="entry name" value="ClpP/crotonase-like_dom_sf"/>
</dbReference>
<dbReference type="AlphaFoldDB" id="A0A1Y1ZJ21"/>
<gene>
    <name evidence="4" type="ORF">BCR34DRAFT_602239</name>
</gene>
<sequence>MRSAAVFQIATVSASVLIPNVPRVLREEHAPAPTLFKRQDFQEPCAEVSASWAALAPEATGNIFIPAQIAYDCVRSVPVDKEGDLKQIEEILNFVEFQSNLNYVKEGIKPHNEYPIDVRASLNDIATGIKNGSYKSDYDVQLDIHTLFNSVGDNHFNWQSDINFVLRFVRSAGGLVSLSKDYTDLPEVYLNRDLTQASVSNFTPSALKSINGQDATNYLHKLAYQANFHDPDARYNRLFPNQALQSVGPAFDDDGPFVTGDYDGPNTTFVFANGTTRTYRNVALIAGTANFTDVIDGPSFFQRFCQGATETTNEPAATTTSSLNETSTPSATPPVLPLPTGYPRPIIVQSSLSLQGYYLNGTGYDDVAVLAIPKFDPTIGAGTNETDAAVETQKMLRAFLADARSTGKKKLIVDLRGNGGGTIIVGFEVFKQLFPGIEPYGATRYRAHEAFEVFSAAIADFVTNETFAQEKPDEYATVVAGAGVFNYKTVLNVSHQPFETFRDYYGPHINNNDTFTALRRYNFSQPIGGYPYDTTSEFRVTGYLSNSPAPPQPFASENIVILQDGLCSSTCAIFSELMREQGKVQTIAVGGRPTKAPMQGIAGTKGANVLDFNTIITFLAQMVNATGEIMGIAKAEQVNATAVGKILDTTQLFVRSAHTDPEMPIFGRINSLDNLRQNDSSETPLEFVYEAADCRLFNTFESWFDVTKLWKAAVDVKWGKGKCVDGSMGDKTALSVVLNKPFNQGNSSLGNSSQPQPFTGAASGTRTSGLVFAVAAFSAFFLGL</sequence>
<dbReference type="PANTHER" id="PTHR37049">
    <property type="entry name" value="PEPTIDASE S41 FAMILY PROTEIN"/>
    <property type="match status" value="1"/>
</dbReference>
<keyword evidence="5" id="KW-1185">Reference proteome</keyword>
<dbReference type="Pfam" id="PF23658">
    <property type="entry name" value="PDZ_CPAF_rel"/>
    <property type="match status" value="1"/>
</dbReference>
<name>A0A1Y1ZJ21_9PLEO</name>
<evidence type="ECO:0000259" key="2">
    <source>
        <dbReference type="Pfam" id="PF03572"/>
    </source>
</evidence>
<dbReference type="OrthoDB" id="27214at2759"/>
<dbReference type="EMBL" id="MCFA01000075">
    <property type="protein sequence ID" value="ORY10260.1"/>
    <property type="molecule type" value="Genomic_DNA"/>
</dbReference>
<feature type="domain" description="Tail specific protease" evidence="2">
    <location>
        <begin position="366"/>
        <end position="587"/>
    </location>
</feature>
<accession>A0A1Y1ZJ21</accession>
<evidence type="ECO:0000313" key="5">
    <source>
        <dbReference type="Proteomes" id="UP000193144"/>
    </source>
</evidence>
<dbReference type="GO" id="GO:0008236">
    <property type="term" value="F:serine-type peptidase activity"/>
    <property type="evidence" value="ECO:0007669"/>
    <property type="project" value="InterPro"/>
</dbReference>
<evidence type="ECO:0000259" key="3">
    <source>
        <dbReference type="Pfam" id="PF23658"/>
    </source>
</evidence>
<feature type="compositionally biased region" description="Polar residues" evidence="1">
    <location>
        <begin position="321"/>
        <end position="330"/>
    </location>
</feature>
<dbReference type="InterPro" id="IPR052766">
    <property type="entry name" value="S41A_metabolite_peptidase"/>
</dbReference>
<feature type="domain" description="CPAF-like PDZ" evidence="3">
    <location>
        <begin position="169"/>
        <end position="287"/>
    </location>
</feature>
<dbReference type="SUPFAM" id="SSF52096">
    <property type="entry name" value="ClpP/crotonase"/>
    <property type="match status" value="1"/>
</dbReference>
<feature type="compositionally biased region" description="Low complexity" evidence="1">
    <location>
        <begin position="311"/>
        <end position="320"/>
    </location>
</feature>
<proteinExistence type="predicted"/>
<dbReference type="Pfam" id="PF03572">
    <property type="entry name" value="Peptidase_S41"/>
    <property type="match status" value="1"/>
</dbReference>
<feature type="region of interest" description="Disordered" evidence="1">
    <location>
        <begin position="311"/>
        <end position="336"/>
    </location>
</feature>
<dbReference type="GO" id="GO:0006508">
    <property type="term" value="P:proteolysis"/>
    <property type="evidence" value="ECO:0007669"/>
    <property type="project" value="InterPro"/>
</dbReference>
<protein>
    <submittedName>
        <fullName evidence="4">Uncharacterized protein</fullName>
    </submittedName>
</protein>